<accession>A0A2V3W214</accession>
<name>A0A2V3W214_9BACI</name>
<gene>
    <name evidence="2" type="ORF">DFR56_108110</name>
</gene>
<dbReference type="OrthoDB" id="513408at2"/>
<dbReference type="InterPro" id="IPR015421">
    <property type="entry name" value="PyrdxlP-dep_Trfase_major"/>
</dbReference>
<dbReference type="Gene3D" id="3.40.640.10">
    <property type="entry name" value="Type I PLP-dependent aspartate aminotransferase-like (Major domain)"/>
    <property type="match status" value="1"/>
</dbReference>
<sequence>MRNLAQQFIGLNKKTYFYTGAECPSLLSNESAVKQYVQDKSLGELGRKRFYKIENKLKDNLAKMLHCKSTEISFSGNASEAMNNLIDCLDVPEKSNIIINDLEYPSVVFPLLNLREKGVEIRTVNHSNGEILQKELEKLIDDNTFLVAVSHVSFVNGYKHNLKALRKLTNRFNALLLVDATQSLGVSKVNSQYCDFIISSSYKWLLGAHGVGVCYVSEQMIKELHPRRVGWRSVKEIFHDERLEKYEYSNEVTKLELGYNAYPTIYMLENSTTFLLEVGIANIEQRVGELGDYLIQQLKTNGFTILSPELAENRGGNIAFKALNGEAVMTELLKEDIHVWGGDGRVRVSINFYNDESQIDQLMGALIALKGEMIDE</sequence>
<reference evidence="2 3" key="1">
    <citation type="submission" date="2018-05" db="EMBL/GenBank/DDBJ databases">
        <title>Genomic Encyclopedia of Type Strains, Phase IV (KMG-IV): sequencing the most valuable type-strain genomes for metagenomic binning, comparative biology and taxonomic classification.</title>
        <authorList>
            <person name="Goeker M."/>
        </authorList>
    </citation>
    <scope>NUCLEOTIDE SEQUENCE [LARGE SCALE GENOMIC DNA]</scope>
    <source>
        <strain evidence="2 3">DSM 28556</strain>
    </source>
</reference>
<dbReference type="RefSeq" id="WP_158525624.1">
    <property type="nucleotide sequence ID" value="NZ_JBHUHB010000001.1"/>
</dbReference>
<dbReference type="PANTHER" id="PTHR43586:SF15">
    <property type="entry name" value="BLR3095 PROTEIN"/>
    <property type="match status" value="1"/>
</dbReference>
<dbReference type="EMBL" id="QJJQ01000008">
    <property type="protein sequence ID" value="PXW86295.1"/>
    <property type="molecule type" value="Genomic_DNA"/>
</dbReference>
<evidence type="ECO:0000259" key="1">
    <source>
        <dbReference type="Pfam" id="PF00266"/>
    </source>
</evidence>
<dbReference type="Proteomes" id="UP000247978">
    <property type="component" value="Unassembled WGS sequence"/>
</dbReference>
<comment type="caution">
    <text evidence="2">The sequence shown here is derived from an EMBL/GenBank/DDBJ whole genome shotgun (WGS) entry which is preliminary data.</text>
</comment>
<dbReference type="PANTHER" id="PTHR43586">
    <property type="entry name" value="CYSTEINE DESULFURASE"/>
    <property type="match status" value="1"/>
</dbReference>
<keyword evidence="3" id="KW-1185">Reference proteome</keyword>
<dbReference type="InterPro" id="IPR000192">
    <property type="entry name" value="Aminotrans_V_dom"/>
</dbReference>
<evidence type="ECO:0000313" key="3">
    <source>
        <dbReference type="Proteomes" id="UP000247978"/>
    </source>
</evidence>
<dbReference type="InterPro" id="IPR015422">
    <property type="entry name" value="PyrdxlP-dep_Trfase_small"/>
</dbReference>
<dbReference type="InterPro" id="IPR015424">
    <property type="entry name" value="PyrdxlP-dep_Trfase"/>
</dbReference>
<dbReference type="SUPFAM" id="SSF53383">
    <property type="entry name" value="PLP-dependent transferases"/>
    <property type="match status" value="1"/>
</dbReference>
<dbReference type="Pfam" id="PF00266">
    <property type="entry name" value="Aminotran_5"/>
    <property type="match status" value="1"/>
</dbReference>
<dbReference type="Gene3D" id="3.90.1150.10">
    <property type="entry name" value="Aspartate Aminotransferase, domain 1"/>
    <property type="match status" value="1"/>
</dbReference>
<proteinExistence type="predicted"/>
<protein>
    <submittedName>
        <fullName evidence="2">Selenocysteine lyase/cysteine desulfurase</fullName>
    </submittedName>
</protein>
<dbReference type="AlphaFoldDB" id="A0A2V3W214"/>
<keyword evidence="2" id="KW-0456">Lyase</keyword>
<feature type="domain" description="Aminotransferase class V" evidence="1">
    <location>
        <begin position="48"/>
        <end position="362"/>
    </location>
</feature>
<evidence type="ECO:0000313" key="2">
    <source>
        <dbReference type="EMBL" id="PXW86295.1"/>
    </source>
</evidence>
<dbReference type="GO" id="GO:0016829">
    <property type="term" value="F:lyase activity"/>
    <property type="evidence" value="ECO:0007669"/>
    <property type="project" value="UniProtKB-KW"/>
</dbReference>
<organism evidence="2 3">
    <name type="scientific">Pseudogracilibacillus auburnensis</name>
    <dbReference type="NCBI Taxonomy" id="1494959"/>
    <lineage>
        <taxon>Bacteria</taxon>
        <taxon>Bacillati</taxon>
        <taxon>Bacillota</taxon>
        <taxon>Bacilli</taxon>
        <taxon>Bacillales</taxon>
        <taxon>Bacillaceae</taxon>
        <taxon>Pseudogracilibacillus</taxon>
    </lineage>
</organism>